<accession>A0A5P8WAC9</accession>
<keyword evidence="2" id="KW-1185">Reference proteome</keyword>
<dbReference type="Proteomes" id="UP000326678">
    <property type="component" value="Chromosome Gxm2"/>
</dbReference>
<dbReference type="AlphaFoldDB" id="A0A5P8WAC9"/>
<name>A0A5P8WAC9_9NOSO</name>
<dbReference type="EMBL" id="CP045227">
    <property type="protein sequence ID" value="QFS49728.1"/>
    <property type="molecule type" value="Genomic_DNA"/>
</dbReference>
<evidence type="ECO:0000313" key="2">
    <source>
        <dbReference type="Proteomes" id="UP000326678"/>
    </source>
</evidence>
<gene>
    <name evidence="1" type="ORF">GXM_07222</name>
</gene>
<protein>
    <submittedName>
        <fullName evidence="1">Uncharacterized protein</fullName>
    </submittedName>
</protein>
<sequence length="37" mass="4283">MAGLKPLFLRRFPKVCDLLNLVTDPKILNVLNEFIQL</sequence>
<organism evidence="1 2">
    <name type="scientific">Nostoc sphaeroides CCNUC1</name>
    <dbReference type="NCBI Taxonomy" id="2653204"/>
    <lineage>
        <taxon>Bacteria</taxon>
        <taxon>Bacillati</taxon>
        <taxon>Cyanobacteriota</taxon>
        <taxon>Cyanophyceae</taxon>
        <taxon>Nostocales</taxon>
        <taxon>Nostocaceae</taxon>
        <taxon>Nostoc</taxon>
    </lineage>
</organism>
<reference evidence="1 2" key="1">
    <citation type="submission" date="2019-10" db="EMBL/GenBank/DDBJ databases">
        <title>Genomic and transcriptomic insights into the perfect genentic adaptation of a filamentous nitrogen-fixing cyanobacterium to rice fields.</title>
        <authorList>
            <person name="Chen Z."/>
        </authorList>
    </citation>
    <scope>NUCLEOTIDE SEQUENCE [LARGE SCALE GENOMIC DNA]</scope>
    <source>
        <strain evidence="1">CCNUC1</strain>
    </source>
</reference>
<dbReference type="KEGG" id="nsh:GXM_07222"/>
<proteinExistence type="predicted"/>
<evidence type="ECO:0000313" key="1">
    <source>
        <dbReference type="EMBL" id="QFS49728.1"/>
    </source>
</evidence>